<dbReference type="PANTHER" id="PTHR11008:SF14">
    <property type="entry name" value="CIRCADIAN CLOCK-CONTROLLED PROTEIN-LIKE PROTEIN"/>
    <property type="match status" value="1"/>
</dbReference>
<dbReference type="Pfam" id="PF06585">
    <property type="entry name" value="JHBP"/>
    <property type="match status" value="1"/>
</dbReference>
<dbReference type="PANTHER" id="PTHR11008">
    <property type="entry name" value="PROTEIN TAKEOUT-LIKE PROTEIN"/>
    <property type="match status" value="1"/>
</dbReference>
<dbReference type="GO" id="GO:0005615">
    <property type="term" value="C:extracellular space"/>
    <property type="evidence" value="ECO:0007669"/>
    <property type="project" value="TreeGrafter"/>
</dbReference>
<sequence>KTLEPCHRSDPNLRKCVLDHLNYVLSITNNEVPGFSTSWLNPYKIPILQGNATFENFASASATLKNVELTNAFKVKINDVKTDLENLILELNVTHPKFTIELEYLLDGNILDNPIHSEGFFKGKFINANSNLRLKFKTVEREGVKYYDIVDFKLQMTVEGGSIHLISKDPTEQVLADLLQNMFNQDSHLYLKLLNPVYVERIEKEIYSLFKRILPFIPADNIIID</sequence>
<dbReference type="AlphaFoldDB" id="A0A8K0D8Q2"/>
<dbReference type="Gene3D" id="3.15.10.30">
    <property type="entry name" value="Haemolymph juvenile hormone binding protein"/>
    <property type="match status" value="1"/>
</dbReference>
<dbReference type="Proteomes" id="UP000801492">
    <property type="component" value="Unassembled WGS sequence"/>
</dbReference>
<feature type="non-terminal residue" evidence="1">
    <location>
        <position position="1"/>
    </location>
</feature>
<evidence type="ECO:0000313" key="1">
    <source>
        <dbReference type="EMBL" id="KAF2901254.1"/>
    </source>
</evidence>
<keyword evidence="2" id="KW-1185">Reference proteome</keyword>
<evidence type="ECO:0000313" key="2">
    <source>
        <dbReference type="Proteomes" id="UP000801492"/>
    </source>
</evidence>
<organism evidence="1 2">
    <name type="scientific">Ignelater luminosus</name>
    <name type="common">Cucubano</name>
    <name type="synonym">Pyrophorus luminosus</name>
    <dbReference type="NCBI Taxonomy" id="2038154"/>
    <lineage>
        <taxon>Eukaryota</taxon>
        <taxon>Metazoa</taxon>
        <taxon>Ecdysozoa</taxon>
        <taxon>Arthropoda</taxon>
        <taxon>Hexapoda</taxon>
        <taxon>Insecta</taxon>
        <taxon>Pterygota</taxon>
        <taxon>Neoptera</taxon>
        <taxon>Endopterygota</taxon>
        <taxon>Coleoptera</taxon>
        <taxon>Polyphaga</taxon>
        <taxon>Elateriformia</taxon>
        <taxon>Elateroidea</taxon>
        <taxon>Elateridae</taxon>
        <taxon>Agrypninae</taxon>
        <taxon>Pyrophorini</taxon>
        <taxon>Ignelater</taxon>
    </lineage>
</organism>
<proteinExistence type="predicted"/>
<dbReference type="EMBL" id="VTPC01001755">
    <property type="protein sequence ID" value="KAF2901254.1"/>
    <property type="molecule type" value="Genomic_DNA"/>
</dbReference>
<dbReference type="InterPro" id="IPR038606">
    <property type="entry name" value="To_sf"/>
</dbReference>
<protein>
    <submittedName>
        <fullName evidence="1">Uncharacterized protein</fullName>
    </submittedName>
</protein>
<comment type="caution">
    <text evidence="1">The sequence shown here is derived from an EMBL/GenBank/DDBJ whole genome shotgun (WGS) entry which is preliminary data.</text>
</comment>
<dbReference type="SMART" id="SM00700">
    <property type="entry name" value="JHBP"/>
    <property type="match status" value="1"/>
</dbReference>
<reference evidence="1" key="1">
    <citation type="submission" date="2019-08" db="EMBL/GenBank/DDBJ databases">
        <title>The genome of the North American firefly Photinus pyralis.</title>
        <authorList>
            <consortium name="Photinus pyralis genome working group"/>
            <person name="Fallon T.R."/>
            <person name="Sander Lower S.E."/>
            <person name="Weng J.-K."/>
        </authorList>
    </citation>
    <scope>NUCLEOTIDE SEQUENCE</scope>
    <source>
        <strain evidence="1">TRF0915ILg1</strain>
        <tissue evidence="1">Whole body</tissue>
    </source>
</reference>
<name>A0A8K0D8Q2_IGNLU</name>
<dbReference type="OrthoDB" id="8194225at2759"/>
<accession>A0A8K0D8Q2</accession>
<gene>
    <name evidence="1" type="ORF">ILUMI_04936</name>
</gene>
<dbReference type="InterPro" id="IPR010562">
    <property type="entry name" value="Haemolymph_juvenile_hormone-bd"/>
</dbReference>